<dbReference type="SUPFAM" id="SSF81383">
    <property type="entry name" value="F-box domain"/>
    <property type="match status" value="1"/>
</dbReference>
<gene>
    <name evidence="2" type="ORF">RHGRI_009864</name>
</gene>
<sequence length="181" mass="20379">MAATTIADLPDDIICNILVRIPDIKSIIRCNHVCKMWRKLILQPYFTKSHSSRGSPPLSLMLYHPSDGPPPDPAPFGILIPTKPRHFGILELGNDNLTRFGYKNATVEFEYEIYIDIPREGYKGQVIGACNGLVCLRVDKDIVVCNPILQGRRPFVLPKLPKWAYSRSRLGFGFSPLISDE</sequence>
<dbReference type="InterPro" id="IPR001810">
    <property type="entry name" value="F-box_dom"/>
</dbReference>
<dbReference type="AlphaFoldDB" id="A0AAV6KGF0"/>
<dbReference type="InterPro" id="IPR036047">
    <property type="entry name" value="F-box-like_dom_sf"/>
</dbReference>
<evidence type="ECO:0000313" key="3">
    <source>
        <dbReference type="Proteomes" id="UP000823749"/>
    </source>
</evidence>
<dbReference type="Gene3D" id="1.20.1280.50">
    <property type="match status" value="1"/>
</dbReference>
<reference evidence="2" key="1">
    <citation type="submission" date="2020-08" db="EMBL/GenBank/DDBJ databases">
        <title>Plant Genome Project.</title>
        <authorList>
            <person name="Zhang R.-G."/>
        </authorList>
    </citation>
    <scope>NUCLEOTIDE SEQUENCE</scope>
    <source>
        <strain evidence="2">WSP0</strain>
        <tissue evidence="2">Leaf</tissue>
    </source>
</reference>
<dbReference type="InterPro" id="IPR050796">
    <property type="entry name" value="SCF_F-box_component"/>
</dbReference>
<dbReference type="SMART" id="SM00256">
    <property type="entry name" value="FBOX"/>
    <property type="match status" value="1"/>
</dbReference>
<protein>
    <recommendedName>
        <fullName evidence="1">F-box domain-containing protein</fullName>
    </recommendedName>
</protein>
<evidence type="ECO:0000259" key="1">
    <source>
        <dbReference type="SMART" id="SM00256"/>
    </source>
</evidence>
<dbReference type="EMBL" id="JACTNZ010000004">
    <property type="protein sequence ID" value="KAG5551593.1"/>
    <property type="molecule type" value="Genomic_DNA"/>
</dbReference>
<dbReference type="PANTHER" id="PTHR31672:SF13">
    <property type="entry name" value="F-BOX PROTEIN CPR30-LIKE"/>
    <property type="match status" value="1"/>
</dbReference>
<proteinExistence type="predicted"/>
<comment type="caution">
    <text evidence="2">The sequence shown here is derived from an EMBL/GenBank/DDBJ whole genome shotgun (WGS) entry which is preliminary data.</text>
</comment>
<evidence type="ECO:0000313" key="2">
    <source>
        <dbReference type="EMBL" id="KAG5551593.1"/>
    </source>
</evidence>
<accession>A0AAV6KGF0</accession>
<dbReference type="Pfam" id="PF12937">
    <property type="entry name" value="F-box-like"/>
    <property type="match status" value="1"/>
</dbReference>
<name>A0AAV6KGF0_9ERIC</name>
<keyword evidence="3" id="KW-1185">Reference proteome</keyword>
<feature type="domain" description="F-box" evidence="1">
    <location>
        <begin position="9"/>
        <end position="50"/>
    </location>
</feature>
<organism evidence="2 3">
    <name type="scientific">Rhododendron griersonianum</name>
    <dbReference type="NCBI Taxonomy" id="479676"/>
    <lineage>
        <taxon>Eukaryota</taxon>
        <taxon>Viridiplantae</taxon>
        <taxon>Streptophyta</taxon>
        <taxon>Embryophyta</taxon>
        <taxon>Tracheophyta</taxon>
        <taxon>Spermatophyta</taxon>
        <taxon>Magnoliopsida</taxon>
        <taxon>eudicotyledons</taxon>
        <taxon>Gunneridae</taxon>
        <taxon>Pentapetalae</taxon>
        <taxon>asterids</taxon>
        <taxon>Ericales</taxon>
        <taxon>Ericaceae</taxon>
        <taxon>Ericoideae</taxon>
        <taxon>Rhodoreae</taxon>
        <taxon>Rhododendron</taxon>
    </lineage>
</organism>
<dbReference type="Proteomes" id="UP000823749">
    <property type="component" value="Chromosome 4"/>
</dbReference>
<dbReference type="PANTHER" id="PTHR31672">
    <property type="entry name" value="BNACNNG10540D PROTEIN"/>
    <property type="match status" value="1"/>
</dbReference>